<keyword evidence="2" id="KW-1185">Reference proteome</keyword>
<dbReference type="EMBL" id="CP002541">
    <property type="protein sequence ID" value="ADY14152.1"/>
    <property type="molecule type" value="Genomic_DNA"/>
</dbReference>
<dbReference type="HOGENOM" id="CLU_618057_0_0_12"/>
<organism evidence="1 2">
    <name type="scientific">Sphaerochaeta globosa (strain ATCC BAA-1886 / DSM 22777 / Buddy)</name>
    <name type="common">Spirochaeta sp. (strain Buddy)</name>
    <dbReference type="NCBI Taxonomy" id="158189"/>
    <lineage>
        <taxon>Bacteria</taxon>
        <taxon>Pseudomonadati</taxon>
        <taxon>Spirochaetota</taxon>
        <taxon>Spirochaetia</taxon>
        <taxon>Spirochaetales</taxon>
        <taxon>Sphaerochaetaceae</taxon>
        <taxon>Sphaerochaeta</taxon>
    </lineage>
</organism>
<evidence type="ECO:0000313" key="2">
    <source>
        <dbReference type="Proteomes" id="UP000008466"/>
    </source>
</evidence>
<name>F0RRC9_SPHGB</name>
<gene>
    <name evidence="1" type="ordered locus">SpiBuddy_2334</name>
</gene>
<dbReference type="Proteomes" id="UP000008466">
    <property type="component" value="Chromosome"/>
</dbReference>
<proteinExistence type="predicted"/>
<accession>F0RRC9</accession>
<reference evidence="2" key="1">
    <citation type="submission" date="2011-02" db="EMBL/GenBank/DDBJ databases">
        <title>Complete sequence of Spirochaeta sp. Buddy.</title>
        <authorList>
            <person name="Lucas S."/>
            <person name="Copeland A."/>
            <person name="Lapidus A."/>
            <person name="Cheng J.-F."/>
            <person name="Goodwin L."/>
            <person name="Pitluck S."/>
            <person name="Zeytun A."/>
            <person name="Detter J.C."/>
            <person name="Han C."/>
            <person name="Tapia R."/>
            <person name="Land M."/>
            <person name="Hauser L."/>
            <person name="Kyrpides N."/>
            <person name="Ivanova N."/>
            <person name="Mikhailova N."/>
            <person name="Pagani I."/>
            <person name="Ritalahti K.M."/>
            <person name="Loeffler F.E."/>
            <person name="Woyke T."/>
        </authorList>
    </citation>
    <scope>NUCLEOTIDE SEQUENCE [LARGE SCALE GENOMIC DNA]</scope>
    <source>
        <strain evidence="2">ATCC BAA-1886 / DSM 22777 / Buddy</strain>
    </source>
</reference>
<protein>
    <submittedName>
        <fullName evidence="1">Uncharacterized protein</fullName>
    </submittedName>
</protein>
<evidence type="ECO:0000313" key="1">
    <source>
        <dbReference type="EMBL" id="ADY14152.1"/>
    </source>
</evidence>
<dbReference type="KEGG" id="sbu:SpiBuddy_2334"/>
<dbReference type="STRING" id="158189.SpiBuddy_2334"/>
<dbReference type="AlphaFoldDB" id="F0RRC9"/>
<dbReference type="RefSeq" id="WP_013608001.1">
    <property type="nucleotide sequence ID" value="NC_015152.1"/>
</dbReference>
<sequence length="443" mass="50784">MNVKPIFPTDFKTYADAVKMAYGEINTVDLNTPLIKGTFISKRLCSLFPRLASSQVQQLAAMAEDSLVRACGENFKGMVLPLPVHQKLYRTTSKEELTQITDSIKSALDQGCWDQYPNTPPFKISESWLKGYRKLLMPFTFKPIPSNLIDAANKALNEMEDQILRFTEDQYQNHPADLFALSIMKIVEQYCQDNLASMLSTYPNFPEGKGASGSEWGPVLAIKWYAILQDHIRSIDESQYMKEQYLQQVLQQKAISVETFMTLDIEIALELQNEAVLLHQQSLEKKPQTKKADPRSAKLIPWMRGEENLQALWKVLTEHEYVKNTEFQDFLSGRFQLVDKHSKNNRTTLAPKIRWYSSLDNLLRMLESLVEFNIISIVPFGKKTCTKTAGKIYNLIETHFANSDGIDFKLDAIRKAAQRKRNPEAKFDKSFNGSVLRTIRSMQ</sequence>